<dbReference type="InterPro" id="IPR015917">
    <property type="entry name" value="Pept_C14A"/>
</dbReference>
<proteinExistence type="inferred from homology"/>
<evidence type="ECO:0000313" key="9">
    <source>
        <dbReference type="Proteomes" id="UP001497623"/>
    </source>
</evidence>
<evidence type="ECO:0000313" key="8">
    <source>
        <dbReference type="EMBL" id="CAL4064687.1"/>
    </source>
</evidence>
<dbReference type="PANTHER" id="PTHR47901:SF8">
    <property type="entry name" value="CASPASE-3"/>
    <property type="match status" value="1"/>
</dbReference>
<dbReference type="InterPro" id="IPR016129">
    <property type="entry name" value="Caspase_his_AS"/>
</dbReference>
<dbReference type="GO" id="GO:0006915">
    <property type="term" value="P:apoptotic process"/>
    <property type="evidence" value="ECO:0007669"/>
    <property type="project" value="UniProtKB-KW"/>
</dbReference>
<comment type="caution">
    <text evidence="8">The sequence shown here is derived from an EMBL/GenBank/DDBJ whole genome shotgun (WGS) entry which is preliminary data.</text>
</comment>
<dbReference type="PROSITE" id="PS50208">
    <property type="entry name" value="CASPASE_P20"/>
    <property type="match status" value="3"/>
</dbReference>
<comment type="similarity">
    <text evidence="1 5">Belongs to the peptidase C14A family.</text>
</comment>
<dbReference type="SMART" id="SM00115">
    <property type="entry name" value="CASc"/>
    <property type="match status" value="2"/>
</dbReference>
<dbReference type="InterPro" id="IPR001309">
    <property type="entry name" value="Pept_C14_p20"/>
</dbReference>
<evidence type="ECO:0000259" key="7">
    <source>
        <dbReference type="PROSITE" id="PS50208"/>
    </source>
</evidence>
<dbReference type="EMBL" id="CAXKWB010001526">
    <property type="protein sequence ID" value="CAL4064687.1"/>
    <property type="molecule type" value="Genomic_DNA"/>
</dbReference>
<dbReference type="InterPro" id="IPR002138">
    <property type="entry name" value="Pept_C14_p10"/>
</dbReference>
<dbReference type="InterPro" id="IPR002398">
    <property type="entry name" value="Pept_C14"/>
</dbReference>
<keyword evidence="9" id="KW-1185">Reference proteome</keyword>
<evidence type="ECO:0000256" key="2">
    <source>
        <dbReference type="ARBA" id="ARBA00022670"/>
    </source>
</evidence>
<dbReference type="InterPro" id="IPR011600">
    <property type="entry name" value="Pept_C14_caspase"/>
</dbReference>
<sequence length="858" mass="99339">MASKTKRIKLKELAKEMKSLNICVKQVQDIQGPPEAYTNDSGPPRGAIFIANYREFSEESEQETREGSETDVQNLTNLFSQMGYDHKVDYIQDCTKTETIAALCSFREQKIHESVDSMVLVVMSHGCFNNTFITWDGQTVTDKEVLEIFSNKNCPALKGKPKIFLFQHCRGKIHPLDAHTDPKPTQRCNSRGKYKHASDVVILYSTSQGESSLRHKSYGSPYIYQICRVFMENAWKSEINLLMDEVYERLSINQRCTYLERRKKKDFYFNPKHIDNIEEQEKVKTECKSDTELFSENGKLEVKLNKDHGTGASSCVPKNNDLTKPQVLMINNLDGCGPDMEKLKYLFISLGYDVTDPISDVSYNALKDIIKDFKEKSHGESAFVVFYVDGFDDYIVTSDQYAIHLDDLQIEFNDINCPNLSNKPKIFITNLCLFEGDITYESINKYESHIGNLEDTNSDSEDWVLDGNTENSDEYIQEFPAERDMFFLNVEMEGSRCESGSLLTEALFQVLMQSNSPKQLIKIMRSVSERLDELQEGSEEDYLCEIQTIKFPPDFHISPVITKEYHMLSQKMNTIERLPPYPWKAVKVKESKKEQKYEESCYRNKSLPRGLALIISFSVYDKDTLPNCPWRNDDALLFKKLFNKLGYKVKLCSDTSLQDTQSHLDEFSRLNEHLKGDSCLILIMGHGVDRNTFYTKEGNKLRLQDIYSKFTDYNCRALKGKPKIFLQHMTRLDDFNSHHIGDSNERELDNFKSHHIGDSNERELDDFKSHHIEESIERELDLRDAFSIQLSSTVTGNTVSTMGLWELRILLEEHAHNTHIEGLLSRLEMKIDTSKEHCDREYFVFDKNFFINPKECLE</sequence>
<evidence type="ECO:0000256" key="5">
    <source>
        <dbReference type="RuleBase" id="RU003971"/>
    </source>
</evidence>
<gene>
    <name evidence="8" type="ORF">MNOR_LOCUS4197</name>
</gene>
<dbReference type="AlphaFoldDB" id="A0AAV2PSY0"/>
<protein>
    <recommendedName>
        <fullName evidence="10">Caspase-8</fullName>
    </recommendedName>
</protein>
<dbReference type="PROSITE" id="PS50207">
    <property type="entry name" value="CASPASE_P10"/>
    <property type="match status" value="1"/>
</dbReference>
<feature type="domain" description="Caspase family p20" evidence="7">
    <location>
        <begin position="316"/>
        <end position="432"/>
    </location>
</feature>
<dbReference type="Pfam" id="PF00656">
    <property type="entry name" value="Peptidase_C14"/>
    <property type="match status" value="3"/>
</dbReference>
<feature type="domain" description="Caspase family p10" evidence="6">
    <location>
        <begin position="190"/>
        <end position="258"/>
    </location>
</feature>
<accession>A0AAV2PSY0</accession>
<evidence type="ECO:0000259" key="6">
    <source>
        <dbReference type="PROSITE" id="PS50207"/>
    </source>
</evidence>
<name>A0AAV2PSY0_MEGNR</name>
<evidence type="ECO:0008006" key="10">
    <source>
        <dbReference type="Google" id="ProtNLM"/>
    </source>
</evidence>
<feature type="domain" description="Caspase family p20" evidence="7">
    <location>
        <begin position="44"/>
        <end position="173"/>
    </location>
</feature>
<dbReference type="PROSITE" id="PS01121">
    <property type="entry name" value="CASPASE_HIS"/>
    <property type="match status" value="1"/>
</dbReference>
<keyword evidence="3" id="KW-0053">Apoptosis</keyword>
<evidence type="ECO:0000256" key="3">
    <source>
        <dbReference type="ARBA" id="ARBA00022703"/>
    </source>
</evidence>
<evidence type="ECO:0000256" key="1">
    <source>
        <dbReference type="ARBA" id="ARBA00010134"/>
    </source>
</evidence>
<feature type="domain" description="Caspase family p20" evidence="7">
    <location>
        <begin position="608"/>
        <end position="734"/>
    </location>
</feature>
<dbReference type="GO" id="GO:0006508">
    <property type="term" value="P:proteolysis"/>
    <property type="evidence" value="ECO:0007669"/>
    <property type="project" value="UniProtKB-KW"/>
</dbReference>
<dbReference type="GO" id="GO:0004197">
    <property type="term" value="F:cysteine-type endopeptidase activity"/>
    <property type="evidence" value="ECO:0007669"/>
    <property type="project" value="InterPro"/>
</dbReference>
<dbReference type="SUPFAM" id="SSF52129">
    <property type="entry name" value="Caspase-like"/>
    <property type="match status" value="3"/>
</dbReference>
<dbReference type="Proteomes" id="UP001497623">
    <property type="component" value="Unassembled WGS sequence"/>
</dbReference>
<dbReference type="PRINTS" id="PR00376">
    <property type="entry name" value="IL1BCENZYME"/>
</dbReference>
<evidence type="ECO:0000256" key="4">
    <source>
        <dbReference type="ARBA" id="ARBA00022801"/>
    </source>
</evidence>
<keyword evidence="2" id="KW-0645">Protease</keyword>
<dbReference type="PANTHER" id="PTHR47901">
    <property type="entry name" value="CASPASE RECRUITMENT DOMAIN-CONTAINING PROTEIN 18"/>
    <property type="match status" value="1"/>
</dbReference>
<keyword evidence="4" id="KW-0378">Hydrolase</keyword>
<reference evidence="8 9" key="1">
    <citation type="submission" date="2024-05" db="EMBL/GenBank/DDBJ databases">
        <authorList>
            <person name="Wallberg A."/>
        </authorList>
    </citation>
    <scope>NUCLEOTIDE SEQUENCE [LARGE SCALE GENOMIC DNA]</scope>
</reference>
<dbReference type="InterPro" id="IPR029030">
    <property type="entry name" value="Caspase-like_dom_sf"/>
</dbReference>
<organism evidence="8 9">
    <name type="scientific">Meganyctiphanes norvegica</name>
    <name type="common">Northern krill</name>
    <name type="synonym">Thysanopoda norvegica</name>
    <dbReference type="NCBI Taxonomy" id="48144"/>
    <lineage>
        <taxon>Eukaryota</taxon>
        <taxon>Metazoa</taxon>
        <taxon>Ecdysozoa</taxon>
        <taxon>Arthropoda</taxon>
        <taxon>Crustacea</taxon>
        <taxon>Multicrustacea</taxon>
        <taxon>Malacostraca</taxon>
        <taxon>Eumalacostraca</taxon>
        <taxon>Eucarida</taxon>
        <taxon>Euphausiacea</taxon>
        <taxon>Euphausiidae</taxon>
        <taxon>Meganyctiphanes</taxon>
    </lineage>
</organism>
<dbReference type="Gene3D" id="3.40.50.1460">
    <property type="match status" value="3"/>
</dbReference>